<sequence length="31" mass="3542">MSNKKIQKIIVMLMLGTMLITTLLAGITMWF</sequence>
<name>A0ABV8AY04_9BACI</name>
<evidence type="ECO:0000313" key="3">
    <source>
        <dbReference type="Proteomes" id="UP001595752"/>
    </source>
</evidence>
<reference evidence="3" key="1">
    <citation type="journal article" date="2019" name="Int. J. Syst. Evol. Microbiol.">
        <title>The Global Catalogue of Microorganisms (GCM) 10K type strain sequencing project: providing services to taxonomists for standard genome sequencing and annotation.</title>
        <authorList>
            <consortium name="The Broad Institute Genomics Platform"/>
            <consortium name="The Broad Institute Genome Sequencing Center for Infectious Disease"/>
            <person name="Wu L."/>
            <person name="Ma J."/>
        </authorList>
    </citation>
    <scope>NUCLEOTIDE SEQUENCE [LARGE SCALE GENOMIC DNA]</scope>
    <source>
        <strain evidence="3">CCUG 61889</strain>
    </source>
</reference>
<dbReference type="RefSeq" id="WP_377912654.1">
    <property type="nucleotide sequence ID" value="NZ_JBHRZT010000020.1"/>
</dbReference>
<dbReference type="EMBL" id="JBHRZT010000020">
    <property type="protein sequence ID" value="MFC3882833.1"/>
    <property type="molecule type" value="Genomic_DNA"/>
</dbReference>
<keyword evidence="1" id="KW-0472">Membrane</keyword>
<dbReference type="InterPro" id="IPR049722">
    <property type="entry name" value="Prli42-like"/>
</dbReference>
<keyword evidence="3" id="KW-1185">Reference proteome</keyword>
<keyword evidence="1" id="KW-1133">Transmembrane helix</keyword>
<dbReference type="Proteomes" id="UP001595752">
    <property type="component" value="Unassembled WGS sequence"/>
</dbReference>
<comment type="caution">
    <text evidence="2">The sequence shown here is derived from an EMBL/GenBank/DDBJ whole genome shotgun (WGS) entry which is preliminary data.</text>
</comment>
<feature type="transmembrane region" description="Helical" evidence="1">
    <location>
        <begin position="9"/>
        <end position="30"/>
    </location>
</feature>
<proteinExistence type="predicted"/>
<protein>
    <submittedName>
        <fullName evidence="2">Stressosome-associated protein Prli42</fullName>
    </submittedName>
</protein>
<dbReference type="NCBIfam" id="NF033880">
    <property type="entry name" value="Prli42"/>
    <property type="match status" value="1"/>
</dbReference>
<accession>A0ABV8AY04</accession>
<gene>
    <name evidence="2" type="primary">prli42</name>
    <name evidence="2" type="ORF">ACFOU2_04660</name>
</gene>
<evidence type="ECO:0000256" key="1">
    <source>
        <dbReference type="SAM" id="Phobius"/>
    </source>
</evidence>
<evidence type="ECO:0000313" key="2">
    <source>
        <dbReference type="EMBL" id="MFC3882833.1"/>
    </source>
</evidence>
<keyword evidence="1" id="KW-0812">Transmembrane</keyword>
<organism evidence="2 3">
    <name type="scientific">Bacillus songklensis</name>
    <dbReference type="NCBI Taxonomy" id="1069116"/>
    <lineage>
        <taxon>Bacteria</taxon>
        <taxon>Bacillati</taxon>
        <taxon>Bacillota</taxon>
        <taxon>Bacilli</taxon>
        <taxon>Bacillales</taxon>
        <taxon>Bacillaceae</taxon>
        <taxon>Bacillus</taxon>
    </lineage>
</organism>